<dbReference type="InterPro" id="IPR029044">
    <property type="entry name" value="Nucleotide-diphossugar_trans"/>
</dbReference>
<dbReference type="InterPro" id="IPR050834">
    <property type="entry name" value="Glycosyltransf_2"/>
</dbReference>
<sequence>MTAETKHQGPLVSVIIPTYNRPDYLKQAIASVVQQTYTNLEIIVSDDCSPEHPQPIIDAFQDARIRLRRNPTNLGIGLNATYAFKEAQGKYVASLNDDDLWCPDFLEKLVPPLEADPDLALAFCDYFIINSEGTIDAPATEKQSCREKRHQLQAGIYRPFWELGLIDRSVFAASAALIRCEAVAWERLQEAGVFWDYYISYLACRSGQGAYYCPERLACYRIHAQSENMTSGNRNAQAKIRKGKAGIACYESFMADAPNPKLRKYFEREWAYANTTLGIGLLRANQAIAARPYLLRSLQYQKLNLRTMVALALSFIPQSLASPFLQMRNVFAEHSNHL</sequence>
<organism evidence="2 3">
    <name type="scientific">Trichocoleus desertorum GB2-A4</name>
    <dbReference type="NCBI Taxonomy" id="2933944"/>
    <lineage>
        <taxon>Bacteria</taxon>
        <taxon>Bacillati</taxon>
        <taxon>Cyanobacteriota</taxon>
        <taxon>Cyanophyceae</taxon>
        <taxon>Leptolyngbyales</taxon>
        <taxon>Trichocoleusaceae</taxon>
        <taxon>Trichocoleus</taxon>
    </lineage>
</organism>
<reference evidence="2 3" key="1">
    <citation type="submission" date="2022-04" db="EMBL/GenBank/DDBJ databases">
        <title>Positive selection, recombination, and allopatry shape intraspecific diversity of widespread and dominant cyanobacteria.</title>
        <authorList>
            <person name="Wei J."/>
            <person name="Shu W."/>
            <person name="Hu C."/>
        </authorList>
    </citation>
    <scope>NUCLEOTIDE SEQUENCE [LARGE SCALE GENOMIC DNA]</scope>
    <source>
        <strain evidence="2 3">GB2-A4</strain>
    </source>
</reference>
<gene>
    <name evidence="2" type="ORF">NC998_08050</name>
</gene>
<dbReference type="Proteomes" id="UP001464891">
    <property type="component" value="Unassembled WGS sequence"/>
</dbReference>
<dbReference type="Gene3D" id="3.90.550.10">
    <property type="entry name" value="Spore Coat Polysaccharide Biosynthesis Protein SpsA, Chain A"/>
    <property type="match status" value="1"/>
</dbReference>
<keyword evidence="3" id="KW-1185">Reference proteome</keyword>
<dbReference type="CDD" id="cd00761">
    <property type="entry name" value="Glyco_tranf_GTA_type"/>
    <property type="match status" value="1"/>
</dbReference>
<evidence type="ECO:0000313" key="3">
    <source>
        <dbReference type="Proteomes" id="UP001464891"/>
    </source>
</evidence>
<name>A0ABV0J5J3_9CYAN</name>
<proteinExistence type="predicted"/>
<dbReference type="EMBL" id="JAMPKM010000003">
    <property type="protein sequence ID" value="MEP0817047.1"/>
    <property type="molecule type" value="Genomic_DNA"/>
</dbReference>
<comment type="caution">
    <text evidence="2">The sequence shown here is derived from an EMBL/GenBank/DDBJ whole genome shotgun (WGS) entry which is preliminary data.</text>
</comment>
<feature type="domain" description="Glycosyltransferase 2-like" evidence="1">
    <location>
        <begin position="13"/>
        <end position="151"/>
    </location>
</feature>
<dbReference type="SUPFAM" id="SSF53448">
    <property type="entry name" value="Nucleotide-diphospho-sugar transferases"/>
    <property type="match status" value="1"/>
</dbReference>
<accession>A0ABV0J5J3</accession>
<dbReference type="PANTHER" id="PTHR43685:SF2">
    <property type="entry name" value="GLYCOSYLTRANSFERASE 2-LIKE DOMAIN-CONTAINING PROTEIN"/>
    <property type="match status" value="1"/>
</dbReference>
<evidence type="ECO:0000313" key="2">
    <source>
        <dbReference type="EMBL" id="MEP0817047.1"/>
    </source>
</evidence>
<dbReference type="InterPro" id="IPR001173">
    <property type="entry name" value="Glyco_trans_2-like"/>
</dbReference>
<dbReference type="PANTHER" id="PTHR43685">
    <property type="entry name" value="GLYCOSYLTRANSFERASE"/>
    <property type="match status" value="1"/>
</dbReference>
<evidence type="ECO:0000259" key="1">
    <source>
        <dbReference type="Pfam" id="PF00535"/>
    </source>
</evidence>
<dbReference type="Pfam" id="PF00535">
    <property type="entry name" value="Glycos_transf_2"/>
    <property type="match status" value="1"/>
</dbReference>
<protein>
    <submittedName>
        <fullName evidence="2">Glycosyltransferase</fullName>
    </submittedName>
</protein>
<dbReference type="RefSeq" id="WP_190439537.1">
    <property type="nucleotide sequence ID" value="NZ_JAMPKM010000003.1"/>
</dbReference>